<reference evidence="5 6" key="1">
    <citation type="submission" date="2017-10" db="EMBL/GenBank/DDBJ databases">
        <title>Sequencing the genomes of 1000 actinobacteria strains.</title>
        <authorList>
            <person name="Klenk H.-P."/>
        </authorList>
    </citation>
    <scope>NUCLEOTIDE SEQUENCE [LARGE SCALE GENOMIC DNA]</scope>
    <source>
        <strain evidence="5 6">DSM 21798</strain>
    </source>
</reference>
<dbReference type="AlphaFoldDB" id="A0A2A9DUZ2"/>
<dbReference type="InterPro" id="IPR002018">
    <property type="entry name" value="CarbesteraseB"/>
</dbReference>
<dbReference type="EMBL" id="PDJE01000001">
    <property type="protein sequence ID" value="PFG30171.1"/>
    <property type="molecule type" value="Genomic_DNA"/>
</dbReference>
<dbReference type="SUPFAM" id="SSF53474">
    <property type="entry name" value="alpha/beta-Hydrolases"/>
    <property type="match status" value="1"/>
</dbReference>
<organism evidence="5 6">
    <name type="scientific">Paramicrobacterium agarici</name>
    <dbReference type="NCBI Taxonomy" id="630514"/>
    <lineage>
        <taxon>Bacteria</taxon>
        <taxon>Bacillati</taxon>
        <taxon>Actinomycetota</taxon>
        <taxon>Actinomycetes</taxon>
        <taxon>Micrococcales</taxon>
        <taxon>Microbacteriaceae</taxon>
        <taxon>Paramicrobacterium</taxon>
    </lineage>
</organism>
<evidence type="ECO:0000313" key="5">
    <source>
        <dbReference type="EMBL" id="PFG30171.1"/>
    </source>
</evidence>
<dbReference type="InterPro" id="IPR029058">
    <property type="entry name" value="AB_hydrolase_fold"/>
</dbReference>
<feature type="domain" description="Carboxylesterase type B" evidence="4">
    <location>
        <begin position="18"/>
        <end position="460"/>
    </location>
</feature>
<dbReference type="Proteomes" id="UP000221369">
    <property type="component" value="Unassembled WGS sequence"/>
</dbReference>
<dbReference type="RefSeq" id="WP_098406663.1">
    <property type="nucleotide sequence ID" value="NZ_PDJE01000001.1"/>
</dbReference>
<evidence type="ECO:0000256" key="3">
    <source>
        <dbReference type="RuleBase" id="RU361235"/>
    </source>
</evidence>
<comment type="similarity">
    <text evidence="1 3">Belongs to the type-B carboxylesterase/lipase family.</text>
</comment>
<dbReference type="InterPro" id="IPR050309">
    <property type="entry name" value="Type-B_Carboxylest/Lipase"/>
</dbReference>
<dbReference type="Gene3D" id="3.40.50.1820">
    <property type="entry name" value="alpha/beta hydrolase"/>
    <property type="match status" value="1"/>
</dbReference>
<dbReference type="InterPro" id="IPR019826">
    <property type="entry name" value="Carboxylesterase_B_AS"/>
</dbReference>
<evidence type="ECO:0000259" key="4">
    <source>
        <dbReference type="Pfam" id="PF00135"/>
    </source>
</evidence>
<gene>
    <name evidence="5" type="ORF">ATJ78_1095</name>
</gene>
<proteinExistence type="inferred from homology"/>
<dbReference type="PROSITE" id="PS00122">
    <property type="entry name" value="CARBOXYLESTERASE_B_1"/>
    <property type="match status" value="1"/>
</dbReference>
<protein>
    <recommendedName>
        <fullName evidence="3">Carboxylic ester hydrolase</fullName>
        <ecNumber evidence="3">3.1.1.-</ecNumber>
    </recommendedName>
</protein>
<dbReference type="EC" id="3.1.1.-" evidence="3"/>
<comment type="caution">
    <text evidence="5">The sequence shown here is derived from an EMBL/GenBank/DDBJ whole genome shotgun (WGS) entry which is preliminary data.</text>
</comment>
<evidence type="ECO:0000313" key="6">
    <source>
        <dbReference type="Proteomes" id="UP000221369"/>
    </source>
</evidence>
<dbReference type="GO" id="GO:0016787">
    <property type="term" value="F:hydrolase activity"/>
    <property type="evidence" value="ECO:0007669"/>
    <property type="project" value="UniProtKB-KW"/>
</dbReference>
<dbReference type="PANTHER" id="PTHR11559">
    <property type="entry name" value="CARBOXYLESTERASE"/>
    <property type="match status" value="1"/>
</dbReference>
<name>A0A2A9DUZ2_9MICO</name>
<keyword evidence="6" id="KW-1185">Reference proteome</keyword>
<evidence type="ECO:0000256" key="2">
    <source>
        <dbReference type="ARBA" id="ARBA00022801"/>
    </source>
</evidence>
<dbReference type="Pfam" id="PF00135">
    <property type="entry name" value="COesterase"/>
    <property type="match status" value="1"/>
</dbReference>
<accession>A0A2A9DUZ2</accession>
<evidence type="ECO:0000256" key="1">
    <source>
        <dbReference type="ARBA" id="ARBA00005964"/>
    </source>
</evidence>
<sequence>MTSTPSTAERPAPEPDEQPLVHTAAGTVRGRHLGPHQTAFLGIPYGEAPTEDLRFERPVPHAPWRGVRDATQYGATPLRDFMTGITLIPEPAYPGDETLTVNVFTPRTRRDGGLPVLVWIHGGGFTSGSPASPWYETGSFPRDGVVVVTMSYRLGLDGFGVIDGAPGNRAVHDWMLALDWVQQNIAAFGGDPSRVTIGGQSAGGTAVLTLLSMPAAQHLFSRAIVESPGASTGERSDVARSTAEVATLLRIAATRDDFASVPEHDVFEAQTRAQKHDMRLAWLRRLMRGGSSMQWTPVIDGDLVPYSVAEGLARGIGSDKPLLIGANANETDAMLLESSAALDLLPRALALRIVGLGRIRRQYGELTPGRTRRMLGATASDAVFRLTTARALAAKTGRAYAYDFRLASSHNALTGHCMELPFVWDCLDGENVEASTGTNRPQSLADEMHGEWVRFIADGTVSWPAYEVSGGRTGRIFDSEPRTQKIFDREQRIVALEKGAE</sequence>
<keyword evidence="2 3" id="KW-0378">Hydrolase</keyword>